<name>A0A226DXQ7_FOLCA</name>
<keyword evidence="4" id="KW-1185">Reference proteome</keyword>
<protein>
    <submittedName>
        <fullName evidence="3">Uncharacterized protein</fullName>
    </submittedName>
</protein>
<feature type="transmembrane region" description="Helical" evidence="2">
    <location>
        <begin position="83"/>
        <end position="101"/>
    </location>
</feature>
<dbReference type="Proteomes" id="UP000198287">
    <property type="component" value="Unassembled WGS sequence"/>
</dbReference>
<feature type="compositionally biased region" description="Gly residues" evidence="1">
    <location>
        <begin position="417"/>
        <end position="428"/>
    </location>
</feature>
<feature type="region of interest" description="Disordered" evidence="1">
    <location>
        <begin position="417"/>
        <end position="448"/>
    </location>
</feature>
<feature type="compositionally biased region" description="Acidic residues" evidence="1">
    <location>
        <begin position="429"/>
        <end position="440"/>
    </location>
</feature>
<evidence type="ECO:0000256" key="1">
    <source>
        <dbReference type="SAM" id="MobiDB-lite"/>
    </source>
</evidence>
<keyword evidence="2" id="KW-0812">Transmembrane</keyword>
<reference evidence="3 4" key="1">
    <citation type="submission" date="2015-12" db="EMBL/GenBank/DDBJ databases">
        <title>The genome of Folsomia candida.</title>
        <authorList>
            <person name="Faddeeva A."/>
            <person name="Derks M.F."/>
            <person name="Anvar Y."/>
            <person name="Smit S."/>
            <person name="Van Straalen N."/>
            <person name="Roelofs D."/>
        </authorList>
    </citation>
    <scope>NUCLEOTIDE SEQUENCE [LARGE SCALE GENOMIC DNA]</scope>
    <source>
        <strain evidence="3 4">VU population</strain>
        <tissue evidence="3">Whole body</tissue>
    </source>
</reference>
<sequence>MNASLSPRDIPVFAGNCPSTPSGITWFLYAAEIQPGKSAILAGNHLVFYGMHITAIVFILISLVSCVSVIVSVCRNKRDHWDFSDRFPFYLAISDTLWALSNLSGDHIVLLIRPQYPEKRVAALLGINVFLFFGYQQLMNAGLSLFTYMKVVRRVKLRLGSWEWKLHTFVISLLLIQVGIYWCFGAFGSSGYLFLLDINKLSGIILGVNVCISCSIHAVLTLVAYRAIQNVINNQEHTFSMNIIPSPKQQLHQFNNNNSTQIIIPTTETEQRLPHLLRRHYSTTTECLTTFIYISICLYVPFAVVGWSCAIFSCFGLIEPLSAFAAVIAANSGGWAHNCVPLGQWDIAFDEPSTQERLNNASTITEFAQELGVSEEFLQQLKENWEKAVEDEKQKGKDRLRQGGGIGDFFGLGGGGGGGNFGGGGEQGGPEDDGDEDDEGVTMAPGPGPAGILTGLFGIFSGIGSLNPKRVIQSTVNFFPPHQRLAAQMALDNAFGLHNVTTLAPLTDAPARNGTGPPALSSSATTNKTDVVLRIATTVATTVDNTTRKRFNLKETSLLEDFEEASVKLSPPSDVIPIDVRNIETRPGLGSLEKDFADTADTFKIVSVNVHDGKNGASQEAEKQVLIVNATTISAEATSEASTIGVSTTPEIVEISTIIVKAAK</sequence>
<feature type="transmembrane region" description="Helical" evidence="2">
    <location>
        <begin position="169"/>
        <end position="195"/>
    </location>
</feature>
<dbReference type="AlphaFoldDB" id="A0A226DXQ7"/>
<evidence type="ECO:0000256" key="2">
    <source>
        <dbReference type="SAM" id="Phobius"/>
    </source>
</evidence>
<dbReference type="OrthoDB" id="6115658at2759"/>
<proteinExistence type="predicted"/>
<feature type="transmembrane region" description="Helical" evidence="2">
    <location>
        <begin position="201"/>
        <end position="225"/>
    </location>
</feature>
<feature type="transmembrane region" description="Helical" evidence="2">
    <location>
        <begin position="46"/>
        <end position="71"/>
    </location>
</feature>
<evidence type="ECO:0000313" key="4">
    <source>
        <dbReference type="Proteomes" id="UP000198287"/>
    </source>
</evidence>
<accession>A0A226DXQ7</accession>
<keyword evidence="2" id="KW-0472">Membrane</keyword>
<keyword evidence="2" id="KW-1133">Transmembrane helix</keyword>
<comment type="caution">
    <text evidence="3">The sequence shown here is derived from an EMBL/GenBank/DDBJ whole genome shotgun (WGS) entry which is preliminary data.</text>
</comment>
<dbReference type="EMBL" id="LNIX01000009">
    <property type="protein sequence ID" value="OXA50019.1"/>
    <property type="molecule type" value="Genomic_DNA"/>
</dbReference>
<feature type="transmembrane region" description="Helical" evidence="2">
    <location>
        <begin position="121"/>
        <end position="148"/>
    </location>
</feature>
<feature type="transmembrane region" description="Helical" evidence="2">
    <location>
        <begin position="287"/>
        <end position="307"/>
    </location>
</feature>
<gene>
    <name evidence="3" type="ORF">Fcan01_15114</name>
</gene>
<organism evidence="3 4">
    <name type="scientific">Folsomia candida</name>
    <name type="common">Springtail</name>
    <dbReference type="NCBI Taxonomy" id="158441"/>
    <lineage>
        <taxon>Eukaryota</taxon>
        <taxon>Metazoa</taxon>
        <taxon>Ecdysozoa</taxon>
        <taxon>Arthropoda</taxon>
        <taxon>Hexapoda</taxon>
        <taxon>Collembola</taxon>
        <taxon>Entomobryomorpha</taxon>
        <taxon>Isotomoidea</taxon>
        <taxon>Isotomidae</taxon>
        <taxon>Proisotominae</taxon>
        <taxon>Folsomia</taxon>
    </lineage>
</organism>
<evidence type="ECO:0000313" key="3">
    <source>
        <dbReference type="EMBL" id="OXA50019.1"/>
    </source>
</evidence>